<evidence type="ECO:0000313" key="2">
    <source>
        <dbReference type="Proteomes" id="UP000509704"/>
    </source>
</evidence>
<evidence type="ECO:0008006" key="3">
    <source>
        <dbReference type="Google" id="ProtNLM"/>
    </source>
</evidence>
<dbReference type="InterPro" id="IPR035187">
    <property type="entry name" value="Mpm1"/>
</dbReference>
<evidence type="ECO:0000313" key="1">
    <source>
        <dbReference type="EMBL" id="QLG72151.1"/>
    </source>
</evidence>
<dbReference type="RefSeq" id="XP_037143879.1">
    <property type="nucleotide sequence ID" value="XM_037287984.1"/>
</dbReference>
<dbReference type="KEGG" id="zmk:HG535_0C05050"/>
<accession>A0A7H9B0K5</accession>
<dbReference type="EMBL" id="CP058606">
    <property type="protein sequence ID" value="QLG72151.1"/>
    <property type="molecule type" value="Genomic_DNA"/>
</dbReference>
<sequence>MGIFSGDDDTRVQNINNKILEEETEGLLPDKLSDIKDSMSSIWKNSSSIWSQALEDPDSFVRQLSDSDKDKSKDVWESLVVNASDAVGSLFDVIGLPGGYGNPKRIRHLMDDPFTAEEVVKQGITGLYNYRTPTEAQFSECQKVGGLSAWNTKGWWRCLFPEAVVTENLKNRKDELKYILTKEKVENDRDHSLGLFFPDYTGYMNWRLHMNQLVSQKKIEEEKAQAKSDKEESEAVILTPEDLMYESSLSKDTQKDKNVLGTSQFVTFNYTPEGQEETKKIKTYYDNGTVLVKSEKKITPKDGTAPKIEATERLIDAKIDRD</sequence>
<dbReference type="Proteomes" id="UP000509704">
    <property type="component" value="Chromosome 3"/>
</dbReference>
<reference evidence="1 2" key="1">
    <citation type="submission" date="2020-07" db="EMBL/GenBank/DDBJ databases">
        <title>The yeast mating-type switching endonuclease HO is a domesticated member of an unorthodox homing genetic element family.</title>
        <authorList>
            <person name="Coughlan A.Y."/>
            <person name="Lombardi L."/>
            <person name="Braun-Galleani S."/>
            <person name="Martos A.R."/>
            <person name="Galeote V."/>
            <person name="Bigey F."/>
            <person name="Dequin S."/>
            <person name="Byrne K.P."/>
            <person name="Wolfe K.H."/>
        </authorList>
    </citation>
    <scope>NUCLEOTIDE SEQUENCE [LARGE SCALE GENOMIC DNA]</scope>
    <source>
        <strain evidence="1 2">NRRL Y-6702</strain>
    </source>
</reference>
<keyword evidence="2" id="KW-1185">Reference proteome</keyword>
<dbReference type="Pfam" id="PF17234">
    <property type="entry name" value="MPM1"/>
    <property type="match status" value="1"/>
</dbReference>
<gene>
    <name evidence="1" type="ORF">HG535_0C05050</name>
</gene>
<dbReference type="GeneID" id="59235849"/>
<organism evidence="1 2">
    <name type="scientific">Zygotorulaspora mrakii</name>
    <name type="common">Zygosaccharomyces mrakii</name>
    <dbReference type="NCBI Taxonomy" id="42260"/>
    <lineage>
        <taxon>Eukaryota</taxon>
        <taxon>Fungi</taxon>
        <taxon>Dikarya</taxon>
        <taxon>Ascomycota</taxon>
        <taxon>Saccharomycotina</taxon>
        <taxon>Saccharomycetes</taxon>
        <taxon>Saccharomycetales</taxon>
        <taxon>Saccharomycetaceae</taxon>
        <taxon>Zygotorulaspora</taxon>
    </lineage>
</organism>
<name>A0A7H9B0K5_ZYGMR</name>
<protein>
    <recommendedName>
        <fullName evidence="3">Mitochondrial peculiar membrane protein 1</fullName>
    </recommendedName>
</protein>
<dbReference type="AlphaFoldDB" id="A0A7H9B0K5"/>
<proteinExistence type="predicted"/>
<dbReference type="OrthoDB" id="4044171at2759"/>